<evidence type="ECO:0000256" key="6">
    <source>
        <dbReference type="SAM" id="SignalP"/>
    </source>
</evidence>
<comment type="caution">
    <text evidence="7">The sequence shown here is derived from an EMBL/GenBank/DDBJ whole genome shotgun (WGS) entry which is preliminary data.</text>
</comment>
<feature type="chain" id="PRO_5035779564" description="Hepcidin" evidence="6">
    <location>
        <begin position="23"/>
        <end position="78"/>
    </location>
</feature>
<evidence type="ECO:0000256" key="5">
    <source>
        <dbReference type="ARBA" id="ARBA00023157"/>
    </source>
</evidence>
<dbReference type="Proteomes" id="UP000812440">
    <property type="component" value="Chromosome 7"/>
</dbReference>
<dbReference type="InterPro" id="IPR010500">
    <property type="entry name" value="Hepcidin"/>
</dbReference>
<dbReference type="GO" id="GO:0006879">
    <property type="term" value="P:intracellular iron ion homeostasis"/>
    <property type="evidence" value="ECO:0007669"/>
    <property type="project" value="InterPro"/>
</dbReference>
<evidence type="ECO:0000256" key="1">
    <source>
        <dbReference type="ARBA" id="ARBA00004613"/>
    </source>
</evidence>
<accession>A0A8T2ILD3</accession>
<keyword evidence="8" id="KW-1185">Reference proteome</keyword>
<proteinExistence type="inferred from homology"/>
<evidence type="ECO:0000256" key="4">
    <source>
        <dbReference type="ARBA" id="ARBA00022702"/>
    </source>
</evidence>
<evidence type="ECO:0000256" key="2">
    <source>
        <dbReference type="ARBA" id="ARBA00008022"/>
    </source>
</evidence>
<evidence type="ECO:0000313" key="8">
    <source>
        <dbReference type="Proteomes" id="UP000812440"/>
    </source>
</evidence>
<evidence type="ECO:0008006" key="9">
    <source>
        <dbReference type="Google" id="ProtNLM"/>
    </source>
</evidence>
<organism evidence="7 8">
    <name type="scientific">Hymenochirus boettgeri</name>
    <name type="common">Congo dwarf clawed frog</name>
    <dbReference type="NCBI Taxonomy" id="247094"/>
    <lineage>
        <taxon>Eukaryota</taxon>
        <taxon>Metazoa</taxon>
        <taxon>Chordata</taxon>
        <taxon>Craniata</taxon>
        <taxon>Vertebrata</taxon>
        <taxon>Euteleostomi</taxon>
        <taxon>Amphibia</taxon>
        <taxon>Batrachia</taxon>
        <taxon>Anura</taxon>
        <taxon>Pipoidea</taxon>
        <taxon>Pipidae</taxon>
        <taxon>Pipinae</taxon>
        <taxon>Hymenochirus</taxon>
    </lineage>
</organism>
<dbReference type="Pfam" id="PF06446">
    <property type="entry name" value="Hepcidin"/>
    <property type="match status" value="1"/>
</dbReference>
<name>A0A8T2ILD3_9PIPI</name>
<gene>
    <name evidence="7" type="ORF">GDO86_012198</name>
</gene>
<feature type="signal peptide" evidence="6">
    <location>
        <begin position="1"/>
        <end position="22"/>
    </location>
</feature>
<dbReference type="AlphaFoldDB" id="A0A8T2ILD3"/>
<comment type="subcellular location">
    <subcellularLocation>
        <location evidence="1">Secreted</location>
    </subcellularLocation>
</comment>
<dbReference type="OrthoDB" id="8905640at2759"/>
<evidence type="ECO:0000313" key="7">
    <source>
        <dbReference type="EMBL" id="KAG8433745.1"/>
    </source>
</evidence>
<protein>
    <recommendedName>
        <fullName evidence="9">Hepcidin</fullName>
    </recommendedName>
</protein>
<keyword evidence="4" id="KW-0372">Hormone</keyword>
<keyword evidence="3" id="KW-0964">Secreted</keyword>
<keyword evidence="6" id="KW-0732">Signal</keyword>
<comment type="similarity">
    <text evidence="2">Belongs to the hepcidin family.</text>
</comment>
<dbReference type="GO" id="GO:0005576">
    <property type="term" value="C:extracellular region"/>
    <property type="evidence" value="ECO:0007669"/>
    <property type="project" value="UniProtKB-SubCell"/>
</dbReference>
<dbReference type="GO" id="GO:0005179">
    <property type="term" value="F:hormone activity"/>
    <property type="evidence" value="ECO:0007669"/>
    <property type="project" value="UniProtKB-KW"/>
</dbReference>
<sequence>MKSLTLCCLVLLLSLICHRTHGASLQGNEHNTETQNLELEIEESSVLLFRQKRHSVLSICRFCCKCCGIKDCGMCCRT</sequence>
<evidence type="ECO:0000256" key="3">
    <source>
        <dbReference type="ARBA" id="ARBA00022525"/>
    </source>
</evidence>
<keyword evidence="5" id="KW-1015">Disulfide bond</keyword>
<reference evidence="7" key="1">
    <citation type="thesis" date="2020" institute="ProQuest LLC" country="789 East Eisenhower Parkway, Ann Arbor, MI, USA">
        <title>Comparative Genomics and Chromosome Evolution.</title>
        <authorList>
            <person name="Mudd A.B."/>
        </authorList>
    </citation>
    <scope>NUCLEOTIDE SEQUENCE</scope>
    <source>
        <strain evidence="7">Female2</strain>
        <tissue evidence="7">Blood</tissue>
    </source>
</reference>
<dbReference type="EMBL" id="JAACNH010000008">
    <property type="protein sequence ID" value="KAG8433745.1"/>
    <property type="molecule type" value="Genomic_DNA"/>
</dbReference>